<dbReference type="EMBL" id="FWFZ01000048">
    <property type="protein sequence ID" value="SLN77012.1"/>
    <property type="molecule type" value="Genomic_DNA"/>
</dbReference>
<evidence type="ECO:0000313" key="2">
    <source>
        <dbReference type="EMBL" id="SLN77012.1"/>
    </source>
</evidence>
<accession>A0A1Y5TYW5</accession>
<keyword evidence="3" id="KW-1185">Reference proteome</keyword>
<dbReference type="AlphaFoldDB" id="A0A1Y5TYW5"/>
<dbReference type="OrthoDB" id="7691541at2"/>
<reference evidence="2 3" key="1">
    <citation type="submission" date="2017-03" db="EMBL/GenBank/DDBJ databases">
        <authorList>
            <person name="Afonso C.L."/>
            <person name="Miller P.J."/>
            <person name="Scott M.A."/>
            <person name="Spackman E."/>
            <person name="Goraichik I."/>
            <person name="Dimitrov K.M."/>
            <person name="Suarez D.L."/>
            <person name="Swayne D.E."/>
        </authorList>
    </citation>
    <scope>NUCLEOTIDE SEQUENCE [LARGE SCALE GENOMIC DNA]</scope>
    <source>
        <strain evidence="2 3">CECT 7023</strain>
    </source>
</reference>
<evidence type="ECO:0000256" key="1">
    <source>
        <dbReference type="SAM" id="Phobius"/>
    </source>
</evidence>
<keyword evidence="1" id="KW-1133">Transmembrane helix</keyword>
<feature type="transmembrane region" description="Helical" evidence="1">
    <location>
        <begin position="20"/>
        <end position="38"/>
    </location>
</feature>
<name>A0A1Y5TYW5_9RHOB</name>
<dbReference type="RefSeq" id="WP_085880995.1">
    <property type="nucleotide sequence ID" value="NZ_FWFZ01000048.1"/>
</dbReference>
<evidence type="ECO:0000313" key="3">
    <source>
        <dbReference type="Proteomes" id="UP000193900"/>
    </source>
</evidence>
<protein>
    <submittedName>
        <fullName evidence="2">Uncharacterized protein</fullName>
    </submittedName>
</protein>
<dbReference type="Proteomes" id="UP000193900">
    <property type="component" value="Unassembled WGS sequence"/>
</dbReference>
<proteinExistence type="predicted"/>
<organism evidence="2 3">
    <name type="scientific">Roseisalinus antarcticus</name>
    <dbReference type="NCBI Taxonomy" id="254357"/>
    <lineage>
        <taxon>Bacteria</taxon>
        <taxon>Pseudomonadati</taxon>
        <taxon>Pseudomonadota</taxon>
        <taxon>Alphaproteobacteria</taxon>
        <taxon>Rhodobacterales</taxon>
        <taxon>Roseobacteraceae</taxon>
        <taxon>Roseisalinus</taxon>
    </lineage>
</organism>
<sequence length="102" mass="11456">MTERTSLAQEVAAALRDHGITAAITALIGGTIALLAAVSRRAFTNDAMLSRLDRELLAERDRVDRQRSEDRKGDADRLARIETDIRAMRNLMFEAFQRGRID</sequence>
<gene>
    <name evidence="2" type="ORF">ROA7023_04297</name>
</gene>
<keyword evidence="1" id="KW-0812">Transmembrane</keyword>
<keyword evidence="1" id="KW-0472">Membrane</keyword>